<dbReference type="EC" id="6.3.2.5" evidence="3"/>
<evidence type="ECO:0000259" key="5">
    <source>
        <dbReference type="Pfam" id="PF02441"/>
    </source>
</evidence>
<sequence length="405" mass="43240">MILSGKRILLIIGGGIAAYKSLDLIRRLRERGASVRAVMTSAAQEFVTPLSVGALTADHVFSDLFDRQDEHDIGHIRLSREADLLVVAPATADLMAKLANGHANDLASTVLLATDKKVLLAPAMNPKMWSHPATRRNRATLEKDGIHFIGPMKGEMAESNEAGEGRMAEPLQIVSAIEALLDVSPKPLSGRKIIITSGPTHEPIDPVRYIANRSSGKQGHSLAAALAKLGADVRLVSGPVTIADPAGVKTIHVESAREMRDAVEQLLPADAAVFVAAVADWRTDNAAGEKIKKVAGEGPPALQMVENPDILAGIGHHAKRPYLVVGFAAETQDVLRNAQAKLARKGADFIVANDVSHEGGVMGGDRNRVKIVSKSGVDEWPDLPKEEVAERLARLIAERLKTVTV</sequence>
<dbReference type="GO" id="GO:0071513">
    <property type="term" value="C:phosphopantothenoylcysteine decarboxylase complex"/>
    <property type="evidence" value="ECO:0007669"/>
    <property type="project" value="TreeGrafter"/>
</dbReference>
<evidence type="ECO:0000313" key="8">
    <source>
        <dbReference type="Proteomes" id="UP001138921"/>
    </source>
</evidence>
<comment type="cofactor">
    <cofactor evidence="3">
        <name>Mg(2+)</name>
        <dbReference type="ChEBI" id="CHEBI:18420"/>
    </cofactor>
</comment>
<protein>
    <recommendedName>
        <fullName evidence="3">Coenzyme A biosynthesis bifunctional protein CoaBC</fullName>
    </recommendedName>
    <alternativeName>
        <fullName evidence="3">DNA/pantothenate metabolism flavoprotein</fullName>
    </alternativeName>
    <alternativeName>
        <fullName evidence="3">Phosphopantothenoylcysteine synthetase/decarboxylase</fullName>
        <shortName evidence="3">PPCS-PPCDC</shortName>
    </alternativeName>
    <domain>
        <recommendedName>
            <fullName evidence="3">Phosphopantothenoylcysteine decarboxylase</fullName>
            <shortName evidence="3">PPC decarboxylase</shortName>
            <shortName evidence="3">PPC-DC</shortName>
            <ecNumber evidence="3">4.1.1.36</ecNumber>
        </recommendedName>
        <alternativeName>
            <fullName evidence="3">CoaC</fullName>
        </alternativeName>
    </domain>
    <domain>
        <recommendedName>
            <fullName evidence="3">Phosphopantothenate--cysteine ligase</fullName>
            <ecNumber evidence="3">6.3.2.5</ecNumber>
        </recommendedName>
        <alternativeName>
            <fullName evidence="3">CoaB</fullName>
        </alternativeName>
        <alternativeName>
            <fullName evidence="3">Phosphopantothenoylcysteine synthetase</fullName>
            <shortName evidence="3">PPC synthetase</shortName>
            <shortName evidence="3">PPC-S</shortName>
        </alternativeName>
    </domain>
</protein>
<reference evidence="7" key="1">
    <citation type="journal article" date="2021" name="Microorganisms">
        <title>Phylogenomic Reconstruction and Metabolic Potential of the Genus Aminobacter.</title>
        <authorList>
            <person name="Artuso I."/>
            <person name="Turrini P."/>
            <person name="Pirolo M."/>
            <person name="Lugli G.A."/>
            <person name="Ventura M."/>
            <person name="Visca P."/>
        </authorList>
    </citation>
    <scope>NUCLEOTIDE SEQUENCE</scope>
    <source>
        <strain evidence="7">LMG 26462</strain>
    </source>
</reference>
<dbReference type="Proteomes" id="UP001138921">
    <property type="component" value="Unassembled WGS sequence"/>
</dbReference>
<dbReference type="Pfam" id="PF04127">
    <property type="entry name" value="DFP"/>
    <property type="match status" value="1"/>
</dbReference>
<keyword evidence="1 3" id="KW-0210">Decarboxylase</keyword>
<keyword evidence="3" id="KW-0460">Magnesium</keyword>
<dbReference type="GO" id="GO:0010181">
    <property type="term" value="F:FMN binding"/>
    <property type="evidence" value="ECO:0007669"/>
    <property type="project" value="UniProtKB-UniRule"/>
</dbReference>
<dbReference type="EMBL" id="JAFLWW010000006">
    <property type="protein sequence ID" value="MBT1158246.1"/>
    <property type="molecule type" value="Genomic_DNA"/>
</dbReference>
<gene>
    <name evidence="3 7" type="primary">coaBC</name>
    <name evidence="7" type="ORF">J1C56_21840</name>
</gene>
<comment type="caution">
    <text evidence="3">Lacks conserved residue(s) required for the propagation of feature annotation.</text>
</comment>
<feature type="binding site" evidence="3">
    <location>
        <position position="327"/>
    </location>
    <ligand>
        <name>CTP</name>
        <dbReference type="ChEBI" id="CHEBI:37563"/>
    </ligand>
</feature>
<dbReference type="GO" id="GO:0015941">
    <property type="term" value="P:pantothenate catabolic process"/>
    <property type="evidence" value="ECO:0007669"/>
    <property type="project" value="InterPro"/>
</dbReference>
<name>A0A9X1AEQ9_9HYPH</name>
<feature type="binding site" evidence="3">
    <location>
        <position position="290"/>
    </location>
    <ligand>
        <name>CTP</name>
        <dbReference type="ChEBI" id="CHEBI:37563"/>
    </ligand>
</feature>
<dbReference type="SUPFAM" id="SSF52507">
    <property type="entry name" value="Homo-oligomeric flavin-containing Cys decarboxylases, HFCD"/>
    <property type="match status" value="1"/>
</dbReference>
<keyword evidence="3" id="KW-0511">Multifunctional enzyme</keyword>
<dbReference type="Pfam" id="PF02441">
    <property type="entry name" value="Flavoprotein"/>
    <property type="match status" value="1"/>
</dbReference>
<reference evidence="7" key="2">
    <citation type="submission" date="2021-03" db="EMBL/GenBank/DDBJ databases">
        <authorList>
            <person name="Artuso I."/>
            <person name="Turrini P."/>
            <person name="Pirolo M."/>
            <person name="Lugli G.A."/>
            <person name="Ventura M."/>
            <person name="Visca P."/>
        </authorList>
    </citation>
    <scope>NUCLEOTIDE SEQUENCE</scope>
    <source>
        <strain evidence="7">LMG 26462</strain>
    </source>
</reference>
<organism evidence="7 8">
    <name type="scientific">Aminobacter anthyllidis</name>
    <dbReference type="NCBI Taxonomy" id="1035067"/>
    <lineage>
        <taxon>Bacteria</taxon>
        <taxon>Pseudomonadati</taxon>
        <taxon>Pseudomonadota</taxon>
        <taxon>Alphaproteobacteria</taxon>
        <taxon>Hyphomicrobiales</taxon>
        <taxon>Phyllobacteriaceae</taxon>
        <taxon>Aminobacter</taxon>
    </lineage>
</organism>
<dbReference type="GO" id="GO:0004633">
    <property type="term" value="F:phosphopantothenoylcysteine decarboxylase activity"/>
    <property type="evidence" value="ECO:0007669"/>
    <property type="project" value="UniProtKB-UniRule"/>
</dbReference>
<feature type="binding site" evidence="3">
    <location>
        <begin position="308"/>
        <end position="311"/>
    </location>
    <ligand>
        <name>CTP</name>
        <dbReference type="ChEBI" id="CHEBI:37563"/>
    </ligand>
</feature>
<dbReference type="InterPro" id="IPR005252">
    <property type="entry name" value="CoaBC"/>
</dbReference>
<dbReference type="HAMAP" id="MF_02225">
    <property type="entry name" value="CoaBC"/>
    <property type="match status" value="1"/>
</dbReference>
<evidence type="ECO:0000259" key="6">
    <source>
        <dbReference type="Pfam" id="PF04127"/>
    </source>
</evidence>
<dbReference type="GO" id="GO:0015937">
    <property type="term" value="P:coenzyme A biosynthetic process"/>
    <property type="evidence" value="ECO:0007669"/>
    <property type="project" value="UniProtKB-UniRule"/>
</dbReference>
<keyword evidence="8" id="KW-1185">Reference proteome</keyword>
<evidence type="ECO:0000256" key="3">
    <source>
        <dbReference type="HAMAP-Rule" id="MF_02225"/>
    </source>
</evidence>
<dbReference type="GO" id="GO:0046872">
    <property type="term" value="F:metal ion binding"/>
    <property type="evidence" value="ECO:0007669"/>
    <property type="project" value="UniProtKB-KW"/>
</dbReference>
<evidence type="ECO:0000256" key="2">
    <source>
        <dbReference type="ARBA" id="ARBA00023239"/>
    </source>
</evidence>
<comment type="pathway">
    <text evidence="3 4">Cofactor biosynthesis; coenzyme A biosynthesis; CoA from (R)-pantothenate: step 2/5.</text>
</comment>
<accession>A0A9X1AEQ9</accession>
<keyword evidence="2 3" id="KW-0456">Lyase</keyword>
<dbReference type="InterPro" id="IPR007085">
    <property type="entry name" value="DNA/pantothenate-metab_flavo_C"/>
</dbReference>
<dbReference type="PANTHER" id="PTHR14359">
    <property type="entry name" value="HOMO-OLIGOMERIC FLAVIN CONTAINING CYS DECARBOXYLASE FAMILY"/>
    <property type="match status" value="1"/>
</dbReference>
<feature type="region of interest" description="Phosphopantothenate--cysteine ligase" evidence="3">
    <location>
        <begin position="193"/>
        <end position="405"/>
    </location>
</feature>
<dbReference type="AlphaFoldDB" id="A0A9X1AEQ9"/>
<comment type="pathway">
    <text evidence="3 4">Cofactor biosynthesis; coenzyme A biosynthesis; CoA from (R)-pantothenate: step 3/5.</text>
</comment>
<evidence type="ECO:0000256" key="4">
    <source>
        <dbReference type="RuleBase" id="RU364078"/>
    </source>
</evidence>
<dbReference type="GO" id="GO:0004632">
    <property type="term" value="F:phosphopantothenate--cysteine ligase activity"/>
    <property type="evidence" value="ECO:0007669"/>
    <property type="project" value="UniProtKB-UniRule"/>
</dbReference>
<comment type="function">
    <text evidence="4">Catalyzes two steps in the biosynthesis of coenzyme A. In the first step cysteine is conjugated to 4'-phosphopantothenate to form 4-phosphopantothenoylcysteine, in the latter compound is decarboxylated to form 4'-phosphopantotheine.</text>
</comment>
<comment type="cofactor">
    <cofactor evidence="3">
        <name>FMN</name>
        <dbReference type="ChEBI" id="CHEBI:58210"/>
    </cofactor>
    <text evidence="3">Binds 1 FMN per subunit.</text>
</comment>
<dbReference type="Gene3D" id="3.40.50.10300">
    <property type="entry name" value="CoaB-like"/>
    <property type="match status" value="1"/>
</dbReference>
<feature type="domain" description="DNA/pantothenate metabolism flavoprotein C-terminal" evidence="6">
    <location>
        <begin position="188"/>
        <end position="398"/>
    </location>
</feature>
<dbReference type="InterPro" id="IPR035929">
    <property type="entry name" value="CoaB-like_sf"/>
</dbReference>
<comment type="function">
    <text evidence="3">Catalyzes two sequential steps in the biosynthesis of coenzyme A. In the first step cysteine is conjugated to 4'-phosphopantothenate to form 4-phosphopantothenoylcysteine. In the second step the latter compound is decarboxylated to form 4'-phosphopantotheine.</text>
</comment>
<evidence type="ECO:0000256" key="1">
    <source>
        <dbReference type="ARBA" id="ARBA00022793"/>
    </source>
</evidence>
<comment type="caution">
    <text evidence="7">The sequence shown here is derived from an EMBL/GenBank/DDBJ whole genome shotgun (WGS) entry which is preliminary data.</text>
</comment>
<comment type="similarity">
    <text evidence="3 4">In the N-terminal section; belongs to the HFCD (homo-oligomeric flavin containing Cys decarboxylase) superfamily.</text>
</comment>
<feature type="domain" description="Flavoprotein" evidence="5">
    <location>
        <begin position="6"/>
        <end position="178"/>
    </location>
</feature>
<dbReference type="InterPro" id="IPR036551">
    <property type="entry name" value="Flavin_trans-like"/>
</dbReference>
<comment type="similarity">
    <text evidence="3 4">In the C-terminal section; belongs to the PPC synthetase family.</text>
</comment>
<feature type="region of interest" description="Phosphopantothenoylcysteine decarboxylase" evidence="3">
    <location>
        <begin position="1"/>
        <end position="192"/>
    </location>
</feature>
<keyword evidence="3" id="KW-0479">Metal-binding</keyword>
<proteinExistence type="inferred from homology"/>
<feature type="binding site" evidence="3">
    <location>
        <position position="341"/>
    </location>
    <ligand>
        <name>CTP</name>
        <dbReference type="ChEBI" id="CHEBI:37563"/>
    </ligand>
</feature>
<comment type="catalytic activity">
    <reaction evidence="3 4">
        <text>(R)-4'-phosphopantothenate + L-cysteine + CTP = N-[(R)-4-phosphopantothenoyl]-L-cysteine + CMP + diphosphate + H(+)</text>
        <dbReference type="Rhea" id="RHEA:19397"/>
        <dbReference type="ChEBI" id="CHEBI:10986"/>
        <dbReference type="ChEBI" id="CHEBI:15378"/>
        <dbReference type="ChEBI" id="CHEBI:33019"/>
        <dbReference type="ChEBI" id="CHEBI:35235"/>
        <dbReference type="ChEBI" id="CHEBI:37563"/>
        <dbReference type="ChEBI" id="CHEBI:59458"/>
        <dbReference type="ChEBI" id="CHEBI:60377"/>
        <dbReference type="EC" id="6.3.2.5"/>
    </reaction>
</comment>
<dbReference type="SUPFAM" id="SSF102645">
    <property type="entry name" value="CoaB-like"/>
    <property type="match status" value="1"/>
</dbReference>
<keyword evidence="3 4" id="KW-0436">Ligase</keyword>
<dbReference type="NCBIfam" id="TIGR00521">
    <property type="entry name" value="coaBC_dfp"/>
    <property type="match status" value="1"/>
</dbReference>
<dbReference type="Gene3D" id="3.40.50.1950">
    <property type="entry name" value="Flavin prenyltransferase-like"/>
    <property type="match status" value="1"/>
</dbReference>
<dbReference type="InterPro" id="IPR003382">
    <property type="entry name" value="Flavoprotein"/>
</dbReference>
<dbReference type="PANTHER" id="PTHR14359:SF6">
    <property type="entry name" value="PHOSPHOPANTOTHENOYLCYSTEINE DECARBOXYLASE"/>
    <property type="match status" value="1"/>
</dbReference>
<dbReference type="RefSeq" id="WP_214392160.1">
    <property type="nucleotide sequence ID" value="NZ_JAFLWW010000006.1"/>
</dbReference>
<keyword evidence="3 4" id="KW-0288">FMN</keyword>
<comment type="catalytic activity">
    <reaction evidence="3 4">
        <text>N-[(R)-4-phosphopantothenoyl]-L-cysteine + H(+) = (R)-4'-phosphopantetheine + CO2</text>
        <dbReference type="Rhea" id="RHEA:16793"/>
        <dbReference type="ChEBI" id="CHEBI:15378"/>
        <dbReference type="ChEBI" id="CHEBI:16526"/>
        <dbReference type="ChEBI" id="CHEBI:59458"/>
        <dbReference type="ChEBI" id="CHEBI:61723"/>
        <dbReference type="EC" id="4.1.1.36"/>
    </reaction>
</comment>
<feature type="binding site" evidence="3">
    <location>
        <position position="280"/>
    </location>
    <ligand>
        <name>CTP</name>
        <dbReference type="ChEBI" id="CHEBI:37563"/>
    </ligand>
</feature>
<evidence type="ECO:0000313" key="7">
    <source>
        <dbReference type="EMBL" id="MBT1158246.1"/>
    </source>
</evidence>
<feature type="binding site" evidence="3">
    <location>
        <position position="345"/>
    </location>
    <ligand>
        <name>CTP</name>
        <dbReference type="ChEBI" id="CHEBI:37563"/>
    </ligand>
</feature>
<dbReference type="EC" id="4.1.1.36" evidence="3"/>
<keyword evidence="3 4" id="KW-0285">Flavoprotein</keyword>